<organism evidence="1 2">
    <name type="scientific">Plectus sambesii</name>
    <dbReference type="NCBI Taxonomy" id="2011161"/>
    <lineage>
        <taxon>Eukaryota</taxon>
        <taxon>Metazoa</taxon>
        <taxon>Ecdysozoa</taxon>
        <taxon>Nematoda</taxon>
        <taxon>Chromadorea</taxon>
        <taxon>Plectida</taxon>
        <taxon>Plectina</taxon>
        <taxon>Plectoidea</taxon>
        <taxon>Plectidae</taxon>
        <taxon>Plectus</taxon>
    </lineage>
</organism>
<proteinExistence type="predicted"/>
<evidence type="ECO:0000313" key="2">
    <source>
        <dbReference type="WBParaSite" id="PSAMB.scaffold3904size16460.g22847.t1"/>
    </source>
</evidence>
<dbReference type="AlphaFoldDB" id="A0A914WE28"/>
<reference evidence="2" key="1">
    <citation type="submission" date="2022-11" db="UniProtKB">
        <authorList>
            <consortium name="WormBaseParasite"/>
        </authorList>
    </citation>
    <scope>IDENTIFICATION</scope>
</reference>
<evidence type="ECO:0000313" key="1">
    <source>
        <dbReference type="Proteomes" id="UP000887566"/>
    </source>
</evidence>
<dbReference type="Gene3D" id="3.60.10.10">
    <property type="entry name" value="Endonuclease/exonuclease/phosphatase"/>
    <property type="match status" value="1"/>
</dbReference>
<protein>
    <submittedName>
        <fullName evidence="2">Uncharacterized protein</fullName>
    </submittedName>
</protein>
<name>A0A914WE28_9BILA</name>
<accession>A0A914WE28</accession>
<keyword evidence="1" id="KW-1185">Reference proteome</keyword>
<sequence length="107" mass="11624">MASPGSDARWSGLTSVTSMQGLPAQARRWLNKLVQETRFATLNVGLLTGCTTELAAALKRRHINICALQETRWSGQKLRDISDGFKAMFNGSPKTRNGVAIGVSKGY</sequence>
<dbReference type="WBParaSite" id="PSAMB.scaffold3904size16460.g22847.t1">
    <property type="protein sequence ID" value="PSAMB.scaffold3904size16460.g22847.t1"/>
    <property type="gene ID" value="PSAMB.scaffold3904size16460.g22847"/>
</dbReference>
<dbReference type="InterPro" id="IPR036691">
    <property type="entry name" value="Endo/exonu/phosph_ase_sf"/>
</dbReference>
<dbReference type="Proteomes" id="UP000887566">
    <property type="component" value="Unplaced"/>
</dbReference>
<dbReference type="SUPFAM" id="SSF56219">
    <property type="entry name" value="DNase I-like"/>
    <property type="match status" value="1"/>
</dbReference>